<keyword evidence="5 8" id="KW-0697">Rotamase</keyword>
<dbReference type="PANTHER" id="PTHR47245:SF2">
    <property type="entry name" value="PEPTIDYL-PROLYL CIS-TRANS ISOMERASE HP_0175-RELATED"/>
    <property type="match status" value="1"/>
</dbReference>
<dbReference type="InterPro" id="IPR050245">
    <property type="entry name" value="PrsA_foldase"/>
</dbReference>
<comment type="caution">
    <text evidence="11">The sequence shown here is derived from an EMBL/GenBank/DDBJ whole genome shotgun (WGS) entry which is preliminary data.</text>
</comment>
<evidence type="ECO:0000313" key="12">
    <source>
        <dbReference type="Proteomes" id="UP001597295"/>
    </source>
</evidence>
<feature type="chain" id="PRO_5045379775" description="Parvulin-like PPIase" evidence="9">
    <location>
        <begin position="22"/>
        <end position="287"/>
    </location>
</feature>
<evidence type="ECO:0000256" key="5">
    <source>
        <dbReference type="ARBA" id="ARBA00023110"/>
    </source>
</evidence>
<name>A0ABW5DUS9_9PROT</name>
<dbReference type="InterPro" id="IPR027304">
    <property type="entry name" value="Trigger_fact/SurA_dom_sf"/>
</dbReference>
<dbReference type="Gene3D" id="3.10.50.40">
    <property type="match status" value="1"/>
</dbReference>
<evidence type="ECO:0000256" key="7">
    <source>
        <dbReference type="ARBA" id="ARBA00031484"/>
    </source>
</evidence>
<evidence type="ECO:0000256" key="1">
    <source>
        <dbReference type="ARBA" id="ARBA00000971"/>
    </source>
</evidence>
<dbReference type="GO" id="GO:0003755">
    <property type="term" value="F:peptidyl-prolyl cis-trans isomerase activity"/>
    <property type="evidence" value="ECO:0007669"/>
    <property type="project" value="UniProtKB-EC"/>
</dbReference>
<keyword evidence="8 11" id="KW-0413">Isomerase</keyword>
<dbReference type="SUPFAM" id="SSF109998">
    <property type="entry name" value="Triger factor/SurA peptide-binding domain-like"/>
    <property type="match status" value="1"/>
</dbReference>
<dbReference type="EMBL" id="JBHUIP010000014">
    <property type="protein sequence ID" value="MFD2264694.1"/>
    <property type="molecule type" value="Genomic_DNA"/>
</dbReference>
<comment type="catalytic activity">
    <reaction evidence="1">
        <text>[protein]-peptidylproline (omega=180) = [protein]-peptidylproline (omega=0)</text>
        <dbReference type="Rhea" id="RHEA:16237"/>
        <dbReference type="Rhea" id="RHEA-COMP:10747"/>
        <dbReference type="Rhea" id="RHEA-COMP:10748"/>
        <dbReference type="ChEBI" id="CHEBI:83833"/>
        <dbReference type="ChEBI" id="CHEBI:83834"/>
        <dbReference type="EC" id="5.2.1.8"/>
    </reaction>
</comment>
<evidence type="ECO:0000256" key="2">
    <source>
        <dbReference type="ARBA" id="ARBA00007656"/>
    </source>
</evidence>
<reference evidence="12" key="1">
    <citation type="journal article" date="2019" name="Int. J. Syst. Evol. Microbiol.">
        <title>The Global Catalogue of Microorganisms (GCM) 10K type strain sequencing project: providing services to taxonomists for standard genome sequencing and annotation.</title>
        <authorList>
            <consortium name="The Broad Institute Genomics Platform"/>
            <consortium name="The Broad Institute Genome Sequencing Center for Infectious Disease"/>
            <person name="Wu L."/>
            <person name="Ma J."/>
        </authorList>
    </citation>
    <scope>NUCLEOTIDE SEQUENCE [LARGE SCALE GENOMIC DNA]</scope>
    <source>
        <strain evidence="12">CGMCC 1.19062</strain>
    </source>
</reference>
<feature type="signal peptide" evidence="9">
    <location>
        <begin position="1"/>
        <end position="21"/>
    </location>
</feature>
<proteinExistence type="inferred from homology"/>
<evidence type="ECO:0000256" key="9">
    <source>
        <dbReference type="SAM" id="SignalP"/>
    </source>
</evidence>
<evidence type="ECO:0000256" key="4">
    <source>
        <dbReference type="ARBA" id="ARBA00018370"/>
    </source>
</evidence>
<accession>A0ABW5DUS9</accession>
<keyword evidence="12" id="KW-1185">Reference proteome</keyword>
<sequence>MSRFVVAVSLVAMLAAGSANAQTIGDVLKGPAPKDDPVVAKVDTIEIRRSDIVKTLESLPPQVQQMPMGQVYPVLIERMIDSKLIAKEARKTNLQQDADVKRRVADFEDRVLQEVFLDRSVRAKIDDKALNERYQEFLKSNPPQEEVRARHILVADDKKAKELIEKLKKGEDFAVLAKANSSDGSANDGGDLGFFTKDMMVPEFADAAFLLKQGEFTQEPVKTQFGFHVIKLEQRRMANPPSLEEVKGELTADMTQEKIGEVVSDLRKGVKVETFDIDGKPLGAPKP</sequence>
<dbReference type="SUPFAM" id="SSF54534">
    <property type="entry name" value="FKBP-like"/>
    <property type="match status" value="1"/>
</dbReference>
<dbReference type="RefSeq" id="WP_379877805.1">
    <property type="nucleotide sequence ID" value="NZ_JBHUIP010000014.1"/>
</dbReference>
<organism evidence="11 12">
    <name type="scientific">Lacibacterium aquatile</name>
    <dbReference type="NCBI Taxonomy" id="1168082"/>
    <lineage>
        <taxon>Bacteria</taxon>
        <taxon>Pseudomonadati</taxon>
        <taxon>Pseudomonadota</taxon>
        <taxon>Alphaproteobacteria</taxon>
        <taxon>Rhodospirillales</taxon>
        <taxon>Rhodospirillaceae</taxon>
    </lineage>
</organism>
<evidence type="ECO:0000256" key="6">
    <source>
        <dbReference type="ARBA" id="ARBA00030642"/>
    </source>
</evidence>
<dbReference type="PROSITE" id="PS50198">
    <property type="entry name" value="PPIC_PPIASE_2"/>
    <property type="match status" value="1"/>
</dbReference>
<evidence type="ECO:0000259" key="10">
    <source>
        <dbReference type="PROSITE" id="PS50198"/>
    </source>
</evidence>
<dbReference type="InterPro" id="IPR023058">
    <property type="entry name" value="PPIase_PpiC_CS"/>
</dbReference>
<evidence type="ECO:0000256" key="8">
    <source>
        <dbReference type="PROSITE-ProRule" id="PRU00278"/>
    </source>
</evidence>
<protein>
    <recommendedName>
        <fullName evidence="4">Parvulin-like PPIase</fullName>
        <ecNumber evidence="3">5.2.1.8</ecNumber>
    </recommendedName>
    <alternativeName>
        <fullName evidence="6">Peptidyl-prolyl cis-trans isomerase plp</fullName>
    </alternativeName>
    <alternativeName>
        <fullName evidence="7">Rotamase plp</fullName>
    </alternativeName>
</protein>
<keyword evidence="9" id="KW-0732">Signal</keyword>
<dbReference type="PROSITE" id="PS01096">
    <property type="entry name" value="PPIC_PPIASE_1"/>
    <property type="match status" value="1"/>
</dbReference>
<dbReference type="InterPro" id="IPR046357">
    <property type="entry name" value="PPIase_dom_sf"/>
</dbReference>
<dbReference type="PANTHER" id="PTHR47245">
    <property type="entry name" value="PEPTIDYLPROLYL ISOMERASE"/>
    <property type="match status" value="1"/>
</dbReference>
<dbReference type="Pfam" id="PF13616">
    <property type="entry name" value="Rotamase_3"/>
    <property type="match status" value="1"/>
</dbReference>
<dbReference type="Proteomes" id="UP001597295">
    <property type="component" value="Unassembled WGS sequence"/>
</dbReference>
<comment type="similarity">
    <text evidence="2">Belongs to the PpiC/parvulin rotamase family.</text>
</comment>
<dbReference type="EC" id="5.2.1.8" evidence="3"/>
<evidence type="ECO:0000256" key="3">
    <source>
        <dbReference type="ARBA" id="ARBA00013194"/>
    </source>
</evidence>
<dbReference type="InterPro" id="IPR000297">
    <property type="entry name" value="PPIase_PpiC"/>
</dbReference>
<gene>
    <name evidence="11" type="ORF">ACFSM5_17445</name>
</gene>
<evidence type="ECO:0000313" key="11">
    <source>
        <dbReference type="EMBL" id="MFD2264694.1"/>
    </source>
</evidence>
<feature type="domain" description="PpiC" evidence="10">
    <location>
        <begin position="144"/>
        <end position="234"/>
    </location>
</feature>